<name>A0A7K0DMS0_9NOCA</name>
<dbReference type="EMBL" id="WEGI01000005">
    <property type="protein sequence ID" value="MQY26957.1"/>
    <property type="molecule type" value="Genomic_DNA"/>
</dbReference>
<keyword evidence="5" id="KW-1185">Reference proteome</keyword>
<dbReference type="InterPro" id="IPR002347">
    <property type="entry name" value="SDR_fam"/>
</dbReference>
<keyword evidence="2 4" id="KW-0560">Oxidoreductase</keyword>
<evidence type="ECO:0000256" key="2">
    <source>
        <dbReference type="ARBA" id="ARBA00023002"/>
    </source>
</evidence>
<dbReference type="PROSITE" id="PS00061">
    <property type="entry name" value="ADH_SHORT"/>
    <property type="match status" value="1"/>
</dbReference>
<dbReference type="Gene3D" id="3.40.50.720">
    <property type="entry name" value="NAD(P)-binding Rossmann-like Domain"/>
    <property type="match status" value="1"/>
</dbReference>
<dbReference type="EC" id="1.3.1.87" evidence="4"/>
<dbReference type="PANTHER" id="PTHR44196">
    <property type="entry name" value="DEHYDROGENASE/REDUCTASE SDR FAMILY MEMBER 7B"/>
    <property type="match status" value="1"/>
</dbReference>
<gene>
    <name evidence="4" type="primary">hcaB_7</name>
    <name evidence="4" type="ORF">NRB56_25360</name>
</gene>
<dbReference type="GO" id="GO:0018498">
    <property type="term" value="F:2,3-dihydroxy-2,3-dihydro-phenylpropionate dehydrogenase activity"/>
    <property type="evidence" value="ECO:0007669"/>
    <property type="project" value="UniProtKB-EC"/>
</dbReference>
<dbReference type="AlphaFoldDB" id="A0A7K0DMS0"/>
<comment type="caution">
    <text evidence="4">The sequence shown here is derived from an EMBL/GenBank/DDBJ whole genome shotgun (WGS) entry which is preliminary data.</text>
</comment>
<evidence type="ECO:0000256" key="1">
    <source>
        <dbReference type="ARBA" id="ARBA00006484"/>
    </source>
</evidence>
<dbReference type="PRINTS" id="PR00081">
    <property type="entry name" value="GDHRDH"/>
</dbReference>
<dbReference type="InterPro" id="IPR020904">
    <property type="entry name" value="Sc_DH/Rdtase_CS"/>
</dbReference>
<evidence type="ECO:0000256" key="3">
    <source>
        <dbReference type="RuleBase" id="RU000363"/>
    </source>
</evidence>
<dbReference type="SUPFAM" id="SSF51735">
    <property type="entry name" value="NAD(P)-binding Rossmann-fold domains"/>
    <property type="match status" value="1"/>
</dbReference>
<sequence length="326" mass="34496">MGGRRGADPHRRTGLFIGGTVCGMHPRVDRVARRRAPLRRKTVAGQRILITGAARGIGAALARQLHAHGARVAVLGIEAELLAEVAHDCGEAPWRYCDVGDPTQVERVVNSLVGELGGLDAVVANAGVARQLALIGGDPRVLEETFAVNVLGVYYTMRAAGPHLAHAGGYLLVMSSLAAAVHLPLAGAYSASKAAAEALANTLRNEIRHTGARVGTAYFAELDTDMTERGFGTEAAHAILGRTTVSGVAPLGPAIDSLERALARRSRRVVSPWWVGVILPFRPLGQWVIDLALRRGVGEAVAIARTEPAVFTTDQPARSHRTERPA</sequence>
<organism evidence="4 5">
    <name type="scientific">Nocardia aurantia</name>
    <dbReference type="NCBI Taxonomy" id="2585199"/>
    <lineage>
        <taxon>Bacteria</taxon>
        <taxon>Bacillati</taxon>
        <taxon>Actinomycetota</taxon>
        <taxon>Actinomycetes</taxon>
        <taxon>Mycobacteriales</taxon>
        <taxon>Nocardiaceae</taxon>
        <taxon>Nocardia</taxon>
    </lineage>
</organism>
<dbReference type="PRINTS" id="PR00080">
    <property type="entry name" value="SDRFAMILY"/>
</dbReference>
<dbReference type="PANTHER" id="PTHR44196:SF1">
    <property type="entry name" value="DEHYDROGENASE_REDUCTASE SDR FAMILY MEMBER 7B"/>
    <property type="match status" value="1"/>
</dbReference>
<dbReference type="GO" id="GO:0016020">
    <property type="term" value="C:membrane"/>
    <property type="evidence" value="ECO:0007669"/>
    <property type="project" value="TreeGrafter"/>
</dbReference>
<reference evidence="4 5" key="1">
    <citation type="submission" date="2019-10" db="EMBL/GenBank/DDBJ databases">
        <title>Nocardia macrotermitis sp. nov. and Nocardia aurantia sp. nov., isolated from the gut of fungus growing-termite Macrotermes natalensis.</title>
        <authorList>
            <person name="Benndorf R."/>
            <person name="Schwitalla J."/>
            <person name="Martin K."/>
            <person name="De Beer W."/>
            <person name="Kaster A.-K."/>
            <person name="Vollmers J."/>
            <person name="Poulsen M."/>
            <person name="Beemelmanns C."/>
        </authorList>
    </citation>
    <scope>NUCLEOTIDE SEQUENCE [LARGE SCALE GENOMIC DNA]</scope>
    <source>
        <strain evidence="4 5">RB56</strain>
    </source>
</reference>
<dbReference type="InterPro" id="IPR036291">
    <property type="entry name" value="NAD(P)-bd_dom_sf"/>
</dbReference>
<comment type="similarity">
    <text evidence="1 3">Belongs to the short-chain dehydrogenases/reductases (SDR) family.</text>
</comment>
<evidence type="ECO:0000313" key="4">
    <source>
        <dbReference type="EMBL" id="MQY26957.1"/>
    </source>
</evidence>
<dbReference type="Pfam" id="PF00106">
    <property type="entry name" value="adh_short"/>
    <property type="match status" value="1"/>
</dbReference>
<dbReference type="CDD" id="cd05233">
    <property type="entry name" value="SDR_c"/>
    <property type="match status" value="1"/>
</dbReference>
<proteinExistence type="inferred from homology"/>
<evidence type="ECO:0000313" key="5">
    <source>
        <dbReference type="Proteomes" id="UP000431401"/>
    </source>
</evidence>
<accession>A0A7K0DMS0</accession>
<dbReference type="Proteomes" id="UP000431401">
    <property type="component" value="Unassembled WGS sequence"/>
</dbReference>
<protein>
    <submittedName>
        <fullName evidence="4">3-phenylpropionate-dihydrodiol/cinnamic acid-dihydrodiol dehydrogenase</fullName>
        <ecNumber evidence="4">1.3.1.87</ecNumber>
    </submittedName>
</protein>